<feature type="compositionally biased region" description="Low complexity" evidence="1">
    <location>
        <begin position="10"/>
        <end position="22"/>
    </location>
</feature>
<keyword evidence="2" id="KW-0812">Transmembrane</keyword>
<name>A0AAV4MBY6_CAEEX</name>
<sequence>MMAADVSFRSSTGESSEGYGESAQKSKQKQENARFVGGVSVVPNERPIVFVSRQHMSMGPVQLITKALSTDLEDFPKFLAQDHYLHFVVSDGSGDPNVAKDVLEDSFIFVGRKSTCRDVRDILTYLVHLYIGILFSDLCLMRYS</sequence>
<gene>
    <name evidence="3" type="ORF">CEXT_582241</name>
</gene>
<keyword evidence="4" id="KW-1185">Reference proteome</keyword>
<evidence type="ECO:0000256" key="1">
    <source>
        <dbReference type="SAM" id="MobiDB-lite"/>
    </source>
</evidence>
<feature type="region of interest" description="Disordered" evidence="1">
    <location>
        <begin position="1"/>
        <end position="31"/>
    </location>
</feature>
<accession>A0AAV4MBY6</accession>
<dbReference type="AlphaFoldDB" id="A0AAV4MBY6"/>
<keyword evidence="2" id="KW-0472">Membrane</keyword>
<proteinExistence type="predicted"/>
<organism evidence="3 4">
    <name type="scientific">Caerostris extrusa</name>
    <name type="common">Bark spider</name>
    <name type="synonym">Caerostris bankana</name>
    <dbReference type="NCBI Taxonomy" id="172846"/>
    <lineage>
        <taxon>Eukaryota</taxon>
        <taxon>Metazoa</taxon>
        <taxon>Ecdysozoa</taxon>
        <taxon>Arthropoda</taxon>
        <taxon>Chelicerata</taxon>
        <taxon>Arachnida</taxon>
        <taxon>Araneae</taxon>
        <taxon>Araneomorphae</taxon>
        <taxon>Entelegynae</taxon>
        <taxon>Araneoidea</taxon>
        <taxon>Araneidae</taxon>
        <taxon>Caerostris</taxon>
    </lineage>
</organism>
<dbReference type="Proteomes" id="UP001054945">
    <property type="component" value="Unassembled WGS sequence"/>
</dbReference>
<evidence type="ECO:0000256" key="2">
    <source>
        <dbReference type="SAM" id="Phobius"/>
    </source>
</evidence>
<evidence type="ECO:0000313" key="3">
    <source>
        <dbReference type="EMBL" id="GIX69677.1"/>
    </source>
</evidence>
<feature type="transmembrane region" description="Helical" evidence="2">
    <location>
        <begin position="122"/>
        <end position="143"/>
    </location>
</feature>
<reference evidence="3 4" key="1">
    <citation type="submission" date="2021-06" db="EMBL/GenBank/DDBJ databases">
        <title>Caerostris extrusa draft genome.</title>
        <authorList>
            <person name="Kono N."/>
            <person name="Arakawa K."/>
        </authorList>
    </citation>
    <scope>NUCLEOTIDE SEQUENCE [LARGE SCALE GENOMIC DNA]</scope>
</reference>
<protein>
    <submittedName>
        <fullName evidence="3">Uncharacterized protein</fullName>
    </submittedName>
</protein>
<keyword evidence="2" id="KW-1133">Transmembrane helix</keyword>
<comment type="caution">
    <text evidence="3">The sequence shown here is derived from an EMBL/GenBank/DDBJ whole genome shotgun (WGS) entry which is preliminary data.</text>
</comment>
<dbReference type="EMBL" id="BPLR01002072">
    <property type="protein sequence ID" value="GIX69677.1"/>
    <property type="molecule type" value="Genomic_DNA"/>
</dbReference>
<evidence type="ECO:0000313" key="4">
    <source>
        <dbReference type="Proteomes" id="UP001054945"/>
    </source>
</evidence>